<feature type="domain" description="HTH araC/xylS-type" evidence="3">
    <location>
        <begin position="197"/>
        <end position="271"/>
    </location>
</feature>
<dbReference type="Pfam" id="PF12833">
    <property type="entry name" value="HTH_18"/>
    <property type="match status" value="1"/>
</dbReference>
<protein>
    <submittedName>
        <fullName evidence="4">AraC family transcriptional regulator</fullName>
    </submittedName>
</protein>
<dbReference type="RefSeq" id="WP_353647082.1">
    <property type="nucleotide sequence ID" value="NZ_CP159256.1"/>
</dbReference>
<dbReference type="InterPro" id="IPR018060">
    <property type="entry name" value="HTH_AraC"/>
</dbReference>
<sequence length="273" mass="30445">MGLVAEFPADICAALAISQLRLSSWCFVDRPMHIDRNVTNCGSGEMQRAEKLFHIEERAADSPFVDKIWRARSVSSKAFISVAASHWEIVIWRQAENTNVTIRGPETRATAMPIPVDAEFFGVQFRLGAFMPDLPVPMLVDRDLTVTSRIGNTFRLGGSVWEIPNYENVEVFLRQLARKGLVTFDPIVTEVMEDSPVDLSKRSMERRIRRATGLTLGAIKQIDRAYKATVLLDAGATISDVVIEAGYADQAHLTRSLKRLMGQTPGRISQAVR</sequence>
<evidence type="ECO:0000256" key="2">
    <source>
        <dbReference type="ARBA" id="ARBA00023163"/>
    </source>
</evidence>
<accession>A0AAU8D0Q0</accession>
<name>A0AAU8D0Q0_9HYPH</name>
<proteinExistence type="predicted"/>
<dbReference type="GO" id="GO:0003700">
    <property type="term" value="F:DNA-binding transcription factor activity"/>
    <property type="evidence" value="ECO:0007669"/>
    <property type="project" value="InterPro"/>
</dbReference>
<dbReference type="AlphaFoldDB" id="A0AAU8D0Q0"/>
<dbReference type="SUPFAM" id="SSF46689">
    <property type="entry name" value="Homeodomain-like"/>
    <property type="match status" value="1"/>
</dbReference>
<evidence type="ECO:0000259" key="3">
    <source>
        <dbReference type="PROSITE" id="PS01124"/>
    </source>
</evidence>
<geneLocation type="plasmid" evidence="4">
    <name>pMk2240A</name>
</geneLocation>
<keyword evidence="1" id="KW-0805">Transcription regulation</keyword>
<evidence type="ECO:0000256" key="1">
    <source>
        <dbReference type="ARBA" id="ARBA00023015"/>
    </source>
</evidence>
<dbReference type="SMART" id="SM00342">
    <property type="entry name" value="HTH_ARAC"/>
    <property type="match status" value="1"/>
</dbReference>
<keyword evidence="2" id="KW-0804">Transcription</keyword>
<dbReference type="PROSITE" id="PS01124">
    <property type="entry name" value="HTH_ARAC_FAMILY_2"/>
    <property type="match status" value="1"/>
</dbReference>
<reference evidence="4" key="1">
    <citation type="submission" date="2024-06" db="EMBL/GenBank/DDBJ databases">
        <title>Mesorhizobium karijinii sp. nov., a symbiont of the iconic Swainsona formosa from arid Australia.</title>
        <authorList>
            <person name="Hill Y.J."/>
            <person name="Watkin E.L.J."/>
            <person name="O'Hara G.W."/>
            <person name="Terpolilli J."/>
            <person name="Tye M.L."/>
            <person name="Kohlmeier M.G."/>
        </authorList>
    </citation>
    <scope>NUCLEOTIDE SEQUENCE</scope>
    <source>
        <strain evidence="4">WSM2240</strain>
        <plasmid evidence="4">pMk2240A</plasmid>
    </source>
</reference>
<organism evidence="4">
    <name type="scientific">Mesorhizobium sp. WSM2240</name>
    <dbReference type="NCBI Taxonomy" id="3228851"/>
    <lineage>
        <taxon>Bacteria</taxon>
        <taxon>Pseudomonadati</taxon>
        <taxon>Pseudomonadota</taxon>
        <taxon>Alphaproteobacteria</taxon>
        <taxon>Hyphomicrobiales</taxon>
        <taxon>Phyllobacteriaceae</taxon>
        <taxon>Mesorhizobium</taxon>
    </lineage>
</organism>
<dbReference type="GO" id="GO:0043565">
    <property type="term" value="F:sequence-specific DNA binding"/>
    <property type="evidence" value="ECO:0007669"/>
    <property type="project" value="InterPro"/>
</dbReference>
<dbReference type="EMBL" id="CP159256">
    <property type="protein sequence ID" value="XCG52630.1"/>
    <property type="molecule type" value="Genomic_DNA"/>
</dbReference>
<gene>
    <name evidence="4" type="ORF">ABVK50_31405</name>
</gene>
<keyword evidence="4" id="KW-0614">Plasmid</keyword>
<dbReference type="InterPro" id="IPR009057">
    <property type="entry name" value="Homeodomain-like_sf"/>
</dbReference>
<evidence type="ECO:0000313" key="4">
    <source>
        <dbReference type="EMBL" id="XCG52630.1"/>
    </source>
</evidence>
<dbReference type="Gene3D" id="1.10.10.60">
    <property type="entry name" value="Homeodomain-like"/>
    <property type="match status" value="1"/>
</dbReference>